<dbReference type="FunFam" id="3.30.70.270:FF:000020">
    <property type="entry name" value="Transposon Tf2-6 polyprotein-like Protein"/>
    <property type="match status" value="1"/>
</dbReference>
<dbReference type="SUPFAM" id="SSF56672">
    <property type="entry name" value="DNA/RNA polymerases"/>
    <property type="match status" value="1"/>
</dbReference>
<dbReference type="PANTHER" id="PTHR34072:SF52">
    <property type="entry name" value="RIBONUCLEASE H"/>
    <property type="match status" value="1"/>
</dbReference>
<organism evidence="2">
    <name type="scientific">invertebrate metagenome</name>
    <dbReference type="NCBI Taxonomy" id="1711999"/>
    <lineage>
        <taxon>unclassified sequences</taxon>
        <taxon>metagenomes</taxon>
        <taxon>organismal metagenomes</taxon>
    </lineage>
</organism>
<dbReference type="FunFam" id="3.10.20.370:FF:000001">
    <property type="entry name" value="Retrovirus-related Pol polyprotein from transposon 17.6-like protein"/>
    <property type="match status" value="1"/>
</dbReference>
<dbReference type="AlphaFoldDB" id="A0A2H9T4T0"/>
<dbReference type="InterPro" id="IPR041577">
    <property type="entry name" value="RT_RNaseH_2"/>
</dbReference>
<sequence>MKKVRQFLGFCGYYRRFIKDFAKIAQPLNQLLQSHDLSKSKTKSKSVKKADWVWSDSQQEAFDSTKSTLTQPPVLAYADYSKPFILHTDASASGLGAILYQVQDGKERVIAYASRGLRASERNYPAHKFEFLALKWTVTDKLHD</sequence>
<dbReference type="Pfam" id="PF17919">
    <property type="entry name" value="RT_RNaseH_2"/>
    <property type="match status" value="1"/>
</dbReference>
<reference evidence="2" key="1">
    <citation type="journal article" date="2017" name="Appl. Environ. Microbiol.">
        <title>Molecular characterization of an Endozoicomonas-like organism causing infection in king scallop Pecten maximus L.</title>
        <authorList>
            <person name="Cano I."/>
            <person name="van Aerle R."/>
            <person name="Ross S."/>
            <person name="Verner-Jeffreys D.W."/>
            <person name="Paley R.K."/>
            <person name="Rimmer G."/>
            <person name="Ryder D."/>
            <person name="Hooper P."/>
            <person name="Stone D."/>
            <person name="Feist S.W."/>
        </authorList>
    </citation>
    <scope>NUCLEOTIDE SEQUENCE</scope>
</reference>
<dbReference type="Gene3D" id="3.10.20.370">
    <property type="match status" value="1"/>
</dbReference>
<dbReference type="EMBL" id="NSIT01000223">
    <property type="protein sequence ID" value="PJE78240.1"/>
    <property type="molecule type" value="Genomic_DNA"/>
</dbReference>
<dbReference type="InterPro" id="IPR043502">
    <property type="entry name" value="DNA/RNA_pol_sf"/>
</dbReference>
<accession>A0A2H9T4T0</accession>
<comment type="caution">
    <text evidence="2">The sequence shown here is derived from an EMBL/GenBank/DDBJ whole genome shotgun (WGS) entry which is preliminary data.</text>
</comment>
<protein>
    <recommendedName>
        <fullName evidence="1">Reverse transcriptase/retrotransposon-derived protein RNase H-like domain-containing protein</fullName>
    </recommendedName>
</protein>
<dbReference type="PANTHER" id="PTHR34072">
    <property type="entry name" value="ENZYMATIC POLYPROTEIN-RELATED"/>
    <property type="match status" value="1"/>
</dbReference>
<feature type="domain" description="Reverse transcriptase/retrotransposon-derived protein RNase H-like" evidence="1">
    <location>
        <begin position="54"/>
        <end position="139"/>
    </location>
</feature>
<gene>
    <name evidence="2" type="ORF">CI610_02833</name>
</gene>
<name>A0A2H9T4T0_9ZZZZ</name>
<dbReference type="InterPro" id="IPR043128">
    <property type="entry name" value="Rev_trsase/Diguanyl_cyclase"/>
</dbReference>
<evidence type="ECO:0000313" key="2">
    <source>
        <dbReference type="EMBL" id="PJE78240.1"/>
    </source>
</evidence>
<proteinExistence type="predicted"/>
<dbReference type="Gene3D" id="3.30.70.270">
    <property type="match status" value="1"/>
</dbReference>
<evidence type="ECO:0000259" key="1">
    <source>
        <dbReference type="Pfam" id="PF17919"/>
    </source>
</evidence>